<comment type="caution">
    <text evidence="1">The sequence shown here is derived from an EMBL/GenBank/DDBJ whole genome shotgun (WGS) entry which is preliminary data.</text>
</comment>
<sequence>MSPLPERMSDHWWWRPGVRPGRRLLVWHILVDDQPAVCELARQCQQRLATLDGLDFVPRQWLHMTTQIVGFTDEIPDAEIEAMADAAAEGLRRVDPIEVEIGKIWFHSEAVMLGIRPPRALDPVRSAIREAVARSVTIHQLADQPDWTPHISIAYSNSDGPAAPIIEALTPRPSMEPLKVAEVHLVAQERTGRLYRWDRLNVAHLGT</sequence>
<organism evidence="1 2">
    <name type="scientific">Actinomadura miaoliensis</name>
    <dbReference type="NCBI Taxonomy" id="430685"/>
    <lineage>
        <taxon>Bacteria</taxon>
        <taxon>Bacillati</taxon>
        <taxon>Actinomycetota</taxon>
        <taxon>Actinomycetes</taxon>
        <taxon>Streptosporangiales</taxon>
        <taxon>Thermomonosporaceae</taxon>
        <taxon>Actinomadura</taxon>
    </lineage>
</organism>
<reference evidence="2" key="1">
    <citation type="journal article" date="2019" name="Int. J. Syst. Evol. Microbiol.">
        <title>The Global Catalogue of Microorganisms (GCM) 10K type strain sequencing project: providing services to taxonomists for standard genome sequencing and annotation.</title>
        <authorList>
            <consortium name="The Broad Institute Genomics Platform"/>
            <consortium name="The Broad Institute Genome Sequencing Center for Infectious Disease"/>
            <person name="Wu L."/>
            <person name="Ma J."/>
        </authorList>
    </citation>
    <scope>NUCLEOTIDE SEQUENCE [LARGE SCALE GENOMIC DNA]</scope>
    <source>
        <strain evidence="2">JCM 16702</strain>
    </source>
</reference>
<evidence type="ECO:0000313" key="2">
    <source>
        <dbReference type="Proteomes" id="UP001500683"/>
    </source>
</evidence>
<dbReference type="Pfam" id="PF13563">
    <property type="entry name" value="2_5_RNA_ligase2"/>
    <property type="match status" value="1"/>
</dbReference>
<dbReference type="InterPro" id="IPR009097">
    <property type="entry name" value="Cyclic_Pdiesterase"/>
</dbReference>
<dbReference type="Proteomes" id="UP001500683">
    <property type="component" value="Unassembled WGS sequence"/>
</dbReference>
<dbReference type="SUPFAM" id="SSF55144">
    <property type="entry name" value="LigT-like"/>
    <property type="match status" value="1"/>
</dbReference>
<name>A0ABP7WEB7_9ACTN</name>
<protein>
    <recommendedName>
        <fullName evidence="3">2'-5' RNA ligase family protein</fullName>
    </recommendedName>
</protein>
<evidence type="ECO:0000313" key="1">
    <source>
        <dbReference type="EMBL" id="GAA4087253.1"/>
    </source>
</evidence>
<proteinExistence type="predicted"/>
<dbReference type="EMBL" id="BAAAZG010000040">
    <property type="protein sequence ID" value="GAA4087253.1"/>
    <property type="molecule type" value="Genomic_DNA"/>
</dbReference>
<gene>
    <name evidence="1" type="ORF">GCM10022214_54370</name>
</gene>
<dbReference type="Gene3D" id="3.90.1140.10">
    <property type="entry name" value="Cyclic phosphodiesterase"/>
    <property type="match status" value="1"/>
</dbReference>
<evidence type="ECO:0008006" key="3">
    <source>
        <dbReference type="Google" id="ProtNLM"/>
    </source>
</evidence>
<keyword evidence="2" id="KW-1185">Reference proteome</keyword>
<accession>A0ABP7WEB7</accession>